<protein>
    <submittedName>
        <fullName evidence="1">Uncharacterized protein</fullName>
    </submittedName>
</protein>
<dbReference type="Proteomes" id="UP000287651">
    <property type="component" value="Unassembled WGS sequence"/>
</dbReference>
<comment type="caution">
    <text evidence="1">The sequence shown here is derived from an EMBL/GenBank/DDBJ whole genome shotgun (WGS) entry which is preliminary data.</text>
</comment>
<reference evidence="1 2" key="1">
    <citation type="journal article" date="2014" name="Agronomy (Basel)">
        <title>A Draft Genome Sequence for Ensete ventricosum, the Drought-Tolerant Tree Against Hunger.</title>
        <authorList>
            <person name="Harrison J."/>
            <person name="Moore K.A."/>
            <person name="Paszkiewicz K."/>
            <person name="Jones T."/>
            <person name="Grant M."/>
            <person name="Ambacheew D."/>
            <person name="Muzemil S."/>
            <person name="Studholme D.J."/>
        </authorList>
    </citation>
    <scope>NUCLEOTIDE SEQUENCE [LARGE SCALE GENOMIC DNA]</scope>
</reference>
<name>A0A427ALL4_ENSVE</name>
<dbReference type="AlphaFoldDB" id="A0A427ALL4"/>
<gene>
    <name evidence="1" type="ORF">B296_00016335</name>
</gene>
<organism evidence="1 2">
    <name type="scientific">Ensete ventricosum</name>
    <name type="common">Abyssinian banana</name>
    <name type="synonym">Musa ensete</name>
    <dbReference type="NCBI Taxonomy" id="4639"/>
    <lineage>
        <taxon>Eukaryota</taxon>
        <taxon>Viridiplantae</taxon>
        <taxon>Streptophyta</taxon>
        <taxon>Embryophyta</taxon>
        <taxon>Tracheophyta</taxon>
        <taxon>Spermatophyta</taxon>
        <taxon>Magnoliopsida</taxon>
        <taxon>Liliopsida</taxon>
        <taxon>Zingiberales</taxon>
        <taxon>Musaceae</taxon>
        <taxon>Ensete</taxon>
    </lineage>
</organism>
<sequence>MTRSCLVPRRERKRRLVPHGEMRHHLVPAEKEASPRSCVGRGGVASSRTGRRGIASFLRGEGGLASSRAGRRGLASFLRRRLQFLWYRACRAVQFKTKNLD</sequence>
<evidence type="ECO:0000313" key="1">
    <source>
        <dbReference type="EMBL" id="RRT77041.1"/>
    </source>
</evidence>
<proteinExistence type="predicted"/>
<evidence type="ECO:0000313" key="2">
    <source>
        <dbReference type="Proteomes" id="UP000287651"/>
    </source>
</evidence>
<accession>A0A427ALL4</accession>
<dbReference type="EMBL" id="AMZH03002028">
    <property type="protein sequence ID" value="RRT77041.1"/>
    <property type="molecule type" value="Genomic_DNA"/>
</dbReference>